<protein>
    <submittedName>
        <fullName evidence="2">Uncharacterized protein</fullName>
    </submittedName>
</protein>
<feature type="region of interest" description="Disordered" evidence="1">
    <location>
        <begin position="1"/>
        <end position="80"/>
    </location>
</feature>
<sequence>MDSCKTRQQTCQTTHPVTVNAVSPTHQNGSDMGGCRSPEPPTRPVPDNPSADVLPGFHRSGFPSGRRGEHGQGALERGHP</sequence>
<evidence type="ECO:0000256" key="1">
    <source>
        <dbReference type="SAM" id="MobiDB-lite"/>
    </source>
</evidence>
<gene>
    <name evidence="2" type="ORF">AA0521_3097</name>
</gene>
<proteinExistence type="predicted"/>
<evidence type="ECO:0000313" key="3">
    <source>
        <dbReference type="Proteomes" id="UP001061452"/>
    </source>
</evidence>
<evidence type="ECO:0000313" key="2">
    <source>
        <dbReference type="EMBL" id="GBQ78023.1"/>
    </source>
</evidence>
<name>A0ABQ0PQ71_9PROT</name>
<feature type="compositionally biased region" description="Polar residues" evidence="1">
    <location>
        <begin position="1"/>
        <end position="30"/>
    </location>
</feature>
<comment type="caution">
    <text evidence="2">The sequence shown here is derived from an EMBL/GenBank/DDBJ whole genome shotgun (WGS) entry which is preliminary data.</text>
</comment>
<dbReference type="Proteomes" id="UP001061452">
    <property type="component" value="Unassembled WGS sequence"/>
</dbReference>
<keyword evidence="3" id="KW-1185">Reference proteome</keyword>
<dbReference type="EMBL" id="BAQJ01000411">
    <property type="protein sequence ID" value="GBQ78023.1"/>
    <property type="molecule type" value="Genomic_DNA"/>
</dbReference>
<organism evidence="2 3">
    <name type="scientific">Komagataeibacter intermedius NRIC 0521</name>
    <dbReference type="NCBI Taxonomy" id="1307934"/>
    <lineage>
        <taxon>Bacteria</taxon>
        <taxon>Pseudomonadati</taxon>
        <taxon>Pseudomonadota</taxon>
        <taxon>Alphaproteobacteria</taxon>
        <taxon>Acetobacterales</taxon>
        <taxon>Acetobacteraceae</taxon>
        <taxon>Komagataeibacter</taxon>
    </lineage>
</organism>
<feature type="compositionally biased region" description="Basic and acidic residues" evidence="1">
    <location>
        <begin position="66"/>
        <end position="80"/>
    </location>
</feature>
<feature type="compositionally biased region" description="Pro residues" evidence="1">
    <location>
        <begin position="38"/>
        <end position="47"/>
    </location>
</feature>
<reference evidence="2" key="1">
    <citation type="submission" date="2013-04" db="EMBL/GenBank/DDBJ databases">
        <title>The genome sequencing project of 58 acetic acid bacteria.</title>
        <authorList>
            <person name="Okamoto-Kainuma A."/>
            <person name="Ishikawa M."/>
            <person name="Umino S."/>
            <person name="Koizumi Y."/>
            <person name="Shiwa Y."/>
            <person name="Yoshikawa H."/>
            <person name="Matsutani M."/>
            <person name="Matsushita K."/>
        </authorList>
    </citation>
    <scope>NUCLEOTIDE SEQUENCE</scope>
    <source>
        <strain evidence="2">NRIC 0521</strain>
    </source>
</reference>
<accession>A0ABQ0PQ71</accession>